<protein>
    <submittedName>
        <fullName evidence="1">Uncharacterized protein</fullName>
    </submittedName>
</protein>
<dbReference type="InterPro" id="IPR006357">
    <property type="entry name" value="HAD-SF_hydro_IIA"/>
</dbReference>
<dbReference type="Gene3D" id="3.40.50.1000">
    <property type="entry name" value="HAD superfamily/HAD-like"/>
    <property type="match status" value="3"/>
</dbReference>
<dbReference type="GO" id="GO:0016791">
    <property type="term" value="F:phosphatase activity"/>
    <property type="evidence" value="ECO:0007669"/>
    <property type="project" value="TreeGrafter"/>
</dbReference>
<proteinExistence type="predicted"/>
<evidence type="ECO:0000313" key="1">
    <source>
        <dbReference type="EMBL" id="CAI5449341.1"/>
    </source>
</evidence>
<reference evidence="1" key="1">
    <citation type="submission" date="2022-11" db="EMBL/GenBank/DDBJ databases">
        <authorList>
            <person name="Kikuchi T."/>
        </authorList>
    </citation>
    <scope>NUCLEOTIDE SEQUENCE</scope>
    <source>
        <strain evidence="1">PS1010</strain>
    </source>
</reference>
<dbReference type="PANTHER" id="PTHR19288:SF93">
    <property type="entry name" value="FI11325P-RELATED"/>
    <property type="match status" value="1"/>
</dbReference>
<name>A0A9P1IRC1_9PELO</name>
<dbReference type="SUPFAM" id="SSF56784">
    <property type="entry name" value="HAD-like"/>
    <property type="match status" value="1"/>
</dbReference>
<dbReference type="Proteomes" id="UP001152747">
    <property type="component" value="Unassembled WGS sequence"/>
</dbReference>
<comment type="caution">
    <text evidence="1">The sequence shown here is derived from an EMBL/GenBank/DDBJ whole genome shotgun (WGS) entry which is preliminary data.</text>
</comment>
<dbReference type="InterPro" id="IPR036412">
    <property type="entry name" value="HAD-like_sf"/>
</dbReference>
<organism evidence="1 2">
    <name type="scientific">Caenorhabditis angaria</name>
    <dbReference type="NCBI Taxonomy" id="860376"/>
    <lineage>
        <taxon>Eukaryota</taxon>
        <taxon>Metazoa</taxon>
        <taxon>Ecdysozoa</taxon>
        <taxon>Nematoda</taxon>
        <taxon>Chromadorea</taxon>
        <taxon>Rhabditida</taxon>
        <taxon>Rhabditina</taxon>
        <taxon>Rhabditomorpha</taxon>
        <taxon>Rhabditoidea</taxon>
        <taxon>Rhabditidae</taxon>
        <taxon>Peloderinae</taxon>
        <taxon>Caenorhabditis</taxon>
    </lineage>
</organism>
<dbReference type="Pfam" id="PF13242">
    <property type="entry name" value="Hydrolase_like"/>
    <property type="match status" value="1"/>
</dbReference>
<keyword evidence="2" id="KW-1185">Reference proteome</keyword>
<dbReference type="EMBL" id="CANHGI010000004">
    <property type="protein sequence ID" value="CAI5449341.1"/>
    <property type="molecule type" value="Genomic_DNA"/>
</dbReference>
<sequence length="244" mass="27156">MSMPQEISKDELLQNFDTFVFDADGVLWTGDVPVPGAADWINFLLKTPGKTVFITTNNCKKTGPIYCFGVGEDLSRDYTNTDFLYEVDISRKVKAVVMSFDLHFSYAKLMKAANYLADPEVEFLPTNGDNTFPGPVKNMILPENGPWIAAIEAASGRKPTAVFGKPHKAMADFLKSRAGNIDPSKTVMFGDRLDTDMMFGNTNGFSTVWMQTGVNTVKDIEEARKNNETSKIPNYTCTFATFKY</sequence>
<dbReference type="InterPro" id="IPR023214">
    <property type="entry name" value="HAD_sf"/>
</dbReference>
<dbReference type="OrthoDB" id="413953at2759"/>
<accession>A0A9P1IRC1</accession>
<evidence type="ECO:0000313" key="2">
    <source>
        <dbReference type="Proteomes" id="UP001152747"/>
    </source>
</evidence>
<dbReference type="AlphaFoldDB" id="A0A9P1IRC1"/>
<dbReference type="GO" id="GO:0005737">
    <property type="term" value="C:cytoplasm"/>
    <property type="evidence" value="ECO:0007669"/>
    <property type="project" value="TreeGrafter"/>
</dbReference>
<gene>
    <name evidence="1" type="ORF">CAMP_LOCUS11978</name>
</gene>
<dbReference type="Pfam" id="PF13344">
    <property type="entry name" value="Hydrolase_6"/>
    <property type="match status" value="1"/>
</dbReference>
<dbReference type="PANTHER" id="PTHR19288">
    <property type="entry name" value="4-NITROPHENYLPHOSPHATASE-RELATED"/>
    <property type="match status" value="1"/>
</dbReference>